<dbReference type="EMBL" id="WHOS01000052">
    <property type="protein sequence ID" value="NUB03014.1"/>
    <property type="molecule type" value="Genomic_DNA"/>
</dbReference>
<evidence type="ECO:0000256" key="6">
    <source>
        <dbReference type="ARBA" id="ARBA00023211"/>
    </source>
</evidence>
<sequence length="427" mass="44497">MPDSLPPDSPQPESLLSGAALLDRIDALAAISAEEGRLSRLYLTPEHRRANDLVAGWMREAGMGVHEDAVGNIVGRYEGDKPGLPALLIGSHLDTVRDAGRYDGMLGVLSGIAVAADLHARGRRLPFAVEVIGFGDEEGTRFQSTLIGSRAIAGTFDPAVLETRDAAGTRLADAMTAFGLDPAAWATAAYKAENVLAYAELHIEQGPVLEALGRPVGIVTAIAGATRLAVTVEGMAGHAGTVPMTLRRDALAASAEMILAVEELCSGQERLVGTVGRIEASPGATNVIPGKVRFTIDLRADRDGLRLERVGAVRARLEAIADARGVAIGFETLHESPAVACHPALMAQFAAAAEAEGLDAPELPSGAGHDAMAVAALTDIAMLFVRCDRGISHNPAERITAADAEAGARVLARFVEHFQPATSSSIP</sequence>
<dbReference type="PIRSF" id="PIRSF001235">
    <property type="entry name" value="Amidase_carbamoylase"/>
    <property type="match status" value="1"/>
</dbReference>
<comment type="similarity">
    <text evidence="2">Belongs to the peptidase M20 family.</text>
</comment>
<keyword evidence="9" id="KW-1185">Reference proteome</keyword>
<dbReference type="SUPFAM" id="SSF53187">
    <property type="entry name" value="Zn-dependent exopeptidases"/>
    <property type="match status" value="1"/>
</dbReference>
<dbReference type="InterPro" id="IPR036264">
    <property type="entry name" value="Bact_exopeptidase_dim_dom"/>
</dbReference>
<evidence type="ECO:0000313" key="8">
    <source>
        <dbReference type="EMBL" id="NUB03014.1"/>
    </source>
</evidence>
<dbReference type="CDD" id="cd03884">
    <property type="entry name" value="M20_bAS"/>
    <property type="match status" value="1"/>
</dbReference>
<evidence type="ECO:0000256" key="2">
    <source>
        <dbReference type="ARBA" id="ARBA00006153"/>
    </source>
</evidence>
<dbReference type="Pfam" id="PF07687">
    <property type="entry name" value="M20_dimer"/>
    <property type="match status" value="1"/>
</dbReference>
<dbReference type="SUPFAM" id="SSF55031">
    <property type="entry name" value="Bacterial exopeptidase dimerisation domain"/>
    <property type="match status" value="1"/>
</dbReference>
<evidence type="ECO:0000256" key="1">
    <source>
        <dbReference type="ARBA" id="ARBA00001936"/>
    </source>
</evidence>
<evidence type="ECO:0000256" key="5">
    <source>
        <dbReference type="ARBA" id="ARBA00022801"/>
    </source>
</evidence>
<keyword evidence="4" id="KW-0479">Metal-binding</keyword>
<protein>
    <submittedName>
        <fullName evidence="8">Allantoate amidohydrolase</fullName>
    </submittedName>
</protein>
<dbReference type="Pfam" id="PF01546">
    <property type="entry name" value="Peptidase_M20"/>
    <property type="match status" value="1"/>
</dbReference>
<dbReference type="RefSeq" id="WP_174473970.1">
    <property type="nucleotide sequence ID" value="NZ_JAGINN010000032.1"/>
</dbReference>
<keyword evidence="5" id="KW-0378">Hydrolase</keyword>
<dbReference type="Proteomes" id="UP000605086">
    <property type="component" value="Unassembled WGS sequence"/>
</dbReference>
<dbReference type="PANTHER" id="PTHR32494:SF19">
    <property type="entry name" value="ALLANTOATE DEIMINASE-RELATED"/>
    <property type="match status" value="1"/>
</dbReference>
<evidence type="ECO:0000259" key="7">
    <source>
        <dbReference type="Pfam" id="PF07687"/>
    </source>
</evidence>
<dbReference type="PANTHER" id="PTHR32494">
    <property type="entry name" value="ALLANTOATE DEIMINASE-RELATED"/>
    <property type="match status" value="1"/>
</dbReference>
<gene>
    <name evidence="8" type="ORF">GBZ48_27655</name>
</gene>
<feature type="domain" description="Peptidase M20 dimerisation" evidence="7">
    <location>
        <begin position="223"/>
        <end position="321"/>
    </location>
</feature>
<comment type="subunit">
    <text evidence="3">Homodimer.</text>
</comment>
<dbReference type="InterPro" id="IPR011650">
    <property type="entry name" value="Peptidase_M20_dimer"/>
</dbReference>
<proteinExistence type="inferred from homology"/>
<comment type="cofactor">
    <cofactor evidence="1">
        <name>Mn(2+)</name>
        <dbReference type="ChEBI" id="CHEBI:29035"/>
    </cofactor>
</comment>
<reference evidence="8 9" key="1">
    <citation type="submission" date="2019-10" db="EMBL/GenBank/DDBJ databases">
        <title>Genome sequence of Azospirillum melinis.</title>
        <authorList>
            <person name="Ambrosini A."/>
            <person name="Sant'Anna F.H."/>
            <person name="Cassan F.D."/>
            <person name="Souza E.M."/>
            <person name="Passaglia L.M.P."/>
        </authorList>
    </citation>
    <scope>NUCLEOTIDE SEQUENCE [LARGE SCALE GENOMIC DNA]</scope>
    <source>
        <strain evidence="8 9">TMCY0552</strain>
    </source>
</reference>
<evidence type="ECO:0000256" key="4">
    <source>
        <dbReference type="ARBA" id="ARBA00022723"/>
    </source>
</evidence>
<comment type="caution">
    <text evidence="8">The sequence shown here is derived from an EMBL/GenBank/DDBJ whole genome shotgun (WGS) entry which is preliminary data.</text>
</comment>
<name>A0ABX2KP25_9PROT</name>
<dbReference type="NCBIfam" id="NF006775">
    <property type="entry name" value="PRK09290.2-5"/>
    <property type="match status" value="1"/>
</dbReference>
<dbReference type="InterPro" id="IPR002933">
    <property type="entry name" value="Peptidase_M20"/>
</dbReference>
<keyword evidence="6" id="KW-0464">Manganese</keyword>
<evidence type="ECO:0000313" key="9">
    <source>
        <dbReference type="Proteomes" id="UP000605086"/>
    </source>
</evidence>
<dbReference type="PROSITE" id="PS00758">
    <property type="entry name" value="ARGE_DAPE_CPG2_1"/>
    <property type="match status" value="1"/>
</dbReference>
<accession>A0ABX2KP25</accession>
<dbReference type="Gene3D" id="3.40.630.10">
    <property type="entry name" value="Zn peptidases"/>
    <property type="match status" value="1"/>
</dbReference>
<dbReference type="Gene3D" id="3.30.70.360">
    <property type="match status" value="1"/>
</dbReference>
<organism evidence="8 9">
    <name type="scientific">Azospirillum melinis</name>
    <dbReference type="NCBI Taxonomy" id="328839"/>
    <lineage>
        <taxon>Bacteria</taxon>
        <taxon>Pseudomonadati</taxon>
        <taxon>Pseudomonadota</taxon>
        <taxon>Alphaproteobacteria</taxon>
        <taxon>Rhodospirillales</taxon>
        <taxon>Azospirillaceae</taxon>
        <taxon>Azospirillum</taxon>
    </lineage>
</organism>
<dbReference type="InterPro" id="IPR010158">
    <property type="entry name" value="Amidase_Cbmase"/>
</dbReference>
<dbReference type="NCBIfam" id="NF006771">
    <property type="entry name" value="PRK09290.1-5"/>
    <property type="match status" value="1"/>
</dbReference>
<dbReference type="NCBIfam" id="TIGR01879">
    <property type="entry name" value="hydantase"/>
    <property type="match status" value="1"/>
</dbReference>
<dbReference type="InterPro" id="IPR001261">
    <property type="entry name" value="ArgE/DapE_CS"/>
</dbReference>
<evidence type="ECO:0000256" key="3">
    <source>
        <dbReference type="ARBA" id="ARBA00011738"/>
    </source>
</evidence>